<dbReference type="InterPro" id="IPR051163">
    <property type="entry name" value="Sodium:Solute_Symporter_SSF"/>
</dbReference>
<keyword evidence="10" id="KW-0739">Sodium transport</keyword>
<evidence type="ECO:0000256" key="6">
    <source>
        <dbReference type="ARBA" id="ARBA00022989"/>
    </source>
</evidence>
<evidence type="ECO:0000256" key="2">
    <source>
        <dbReference type="ARBA" id="ARBA00006434"/>
    </source>
</evidence>
<dbReference type="AlphaFoldDB" id="A0A4Y2KJ71"/>
<dbReference type="InterPro" id="IPR038377">
    <property type="entry name" value="Na/Glc_symporter_sf"/>
</dbReference>
<feature type="transmembrane region" description="Helical" evidence="12">
    <location>
        <begin position="13"/>
        <end position="32"/>
    </location>
</feature>
<evidence type="ECO:0000256" key="9">
    <source>
        <dbReference type="ARBA" id="ARBA00023136"/>
    </source>
</evidence>
<accession>A0A4Y2KJ71</accession>
<dbReference type="EMBL" id="BGPR01004632">
    <property type="protein sequence ID" value="GBN01607.1"/>
    <property type="molecule type" value="Genomic_DNA"/>
</dbReference>
<dbReference type="PANTHER" id="PTHR42985:SF40">
    <property type="entry name" value="LD47995P-RELATED"/>
    <property type="match status" value="1"/>
</dbReference>
<evidence type="ECO:0000256" key="12">
    <source>
        <dbReference type="SAM" id="Phobius"/>
    </source>
</evidence>
<dbReference type="PROSITE" id="PS50283">
    <property type="entry name" value="NA_SOLUT_SYMP_3"/>
    <property type="match status" value="1"/>
</dbReference>
<keyword evidence="7" id="KW-0915">Sodium</keyword>
<gene>
    <name evidence="13" type="primary">slc5a8_7</name>
    <name evidence="13" type="ORF">AVEN_265910_1</name>
</gene>
<sequence length="104" mass="11391">MGTEKAVLNASDYILFALMLLVSAAIGLYLRFSDGKQKTMNEYMLGGKKMPILPVAFSIMTSDLSAVSVIGAPAEVYMFGILTFFGSIIYPKCLMLVVKIMYLC</sequence>
<feature type="transmembrane region" description="Helical" evidence="12">
    <location>
        <begin position="52"/>
        <end position="70"/>
    </location>
</feature>
<evidence type="ECO:0000256" key="10">
    <source>
        <dbReference type="ARBA" id="ARBA00023201"/>
    </source>
</evidence>
<reference evidence="13 14" key="1">
    <citation type="journal article" date="2019" name="Sci. Rep.">
        <title>Orb-weaving spider Araneus ventricosus genome elucidates the spidroin gene catalogue.</title>
        <authorList>
            <person name="Kono N."/>
            <person name="Nakamura H."/>
            <person name="Ohtoshi R."/>
            <person name="Moran D.A.P."/>
            <person name="Shinohara A."/>
            <person name="Yoshida Y."/>
            <person name="Fujiwara M."/>
            <person name="Mori M."/>
            <person name="Tomita M."/>
            <person name="Arakawa K."/>
        </authorList>
    </citation>
    <scope>NUCLEOTIDE SEQUENCE [LARGE SCALE GENOMIC DNA]</scope>
</reference>
<dbReference type="GO" id="GO:0005886">
    <property type="term" value="C:plasma membrane"/>
    <property type="evidence" value="ECO:0007669"/>
    <property type="project" value="UniProtKB-SubCell"/>
</dbReference>
<keyword evidence="6 12" id="KW-1133">Transmembrane helix</keyword>
<feature type="transmembrane region" description="Helical" evidence="12">
    <location>
        <begin position="76"/>
        <end position="98"/>
    </location>
</feature>
<name>A0A4Y2KJ71_ARAVE</name>
<keyword evidence="3" id="KW-0813">Transport</keyword>
<evidence type="ECO:0000256" key="4">
    <source>
        <dbReference type="ARBA" id="ARBA00022475"/>
    </source>
</evidence>
<dbReference type="Gene3D" id="1.20.1730.10">
    <property type="entry name" value="Sodium/glucose cotransporter"/>
    <property type="match status" value="1"/>
</dbReference>
<evidence type="ECO:0000256" key="7">
    <source>
        <dbReference type="ARBA" id="ARBA00023053"/>
    </source>
</evidence>
<dbReference type="GO" id="GO:0006814">
    <property type="term" value="P:sodium ion transport"/>
    <property type="evidence" value="ECO:0007669"/>
    <property type="project" value="UniProtKB-KW"/>
</dbReference>
<protein>
    <submittedName>
        <fullName evidence="13">Sodium-coupled monocarboxylate transporter 1</fullName>
    </submittedName>
</protein>
<keyword evidence="4" id="KW-1003">Cell membrane</keyword>
<comment type="caution">
    <text evidence="13">The sequence shown here is derived from an EMBL/GenBank/DDBJ whole genome shotgun (WGS) entry which is preliminary data.</text>
</comment>
<dbReference type="InterPro" id="IPR001734">
    <property type="entry name" value="Na/solute_symporter"/>
</dbReference>
<comment type="similarity">
    <text evidence="2 11">Belongs to the sodium:solute symporter (SSF) (TC 2.A.21) family.</text>
</comment>
<dbReference type="Proteomes" id="UP000499080">
    <property type="component" value="Unassembled WGS sequence"/>
</dbReference>
<dbReference type="PANTHER" id="PTHR42985">
    <property type="entry name" value="SODIUM-COUPLED MONOCARBOXYLATE TRANSPORTER"/>
    <property type="match status" value="1"/>
</dbReference>
<proteinExistence type="inferred from homology"/>
<comment type="subcellular location">
    <subcellularLocation>
        <location evidence="1">Cell membrane</location>
        <topology evidence="1">Multi-pass membrane protein</topology>
    </subcellularLocation>
</comment>
<evidence type="ECO:0000256" key="1">
    <source>
        <dbReference type="ARBA" id="ARBA00004651"/>
    </source>
</evidence>
<dbReference type="Pfam" id="PF00474">
    <property type="entry name" value="SSF"/>
    <property type="match status" value="1"/>
</dbReference>
<keyword evidence="14" id="KW-1185">Reference proteome</keyword>
<keyword evidence="8" id="KW-0406">Ion transport</keyword>
<keyword evidence="5 12" id="KW-0812">Transmembrane</keyword>
<evidence type="ECO:0000313" key="13">
    <source>
        <dbReference type="EMBL" id="GBN01607.1"/>
    </source>
</evidence>
<evidence type="ECO:0000256" key="11">
    <source>
        <dbReference type="RuleBase" id="RU362091"/>
    </source>
</evidence>
<organism evidence="13 14">
    <name type="scientific">Araneus ventricosus</name>
    <name type="common">Orbweaver spider</name>
    <name type="synonym">Epeira ventricosa</name>
    <dbReference type="NCBI Taxonomy" id="182803"/>
    <lineage>
        <taxon>Eukaryota</taxon>
        <taxon>Metazoa</taxon>
        <taxon>Ecdysozoa</taxon>
        <taxon>Arthropoda</taxon>
        <taxon>Chelicerata</taxon>
        <taxon>Arachnida</taxon>
        <taxon>Araneae</taxon>
        <taxon>Araneomorphae</taxon>
        <taxon>Entelegynae</taxon>
        <taxon>Araneoidea</taxon>
        <taxon>Araneidae</taxon>
        <taxon>Araneus</taxon>
    </lineage>
</organism>
<evidence type="ECO:0000256" key="8">
    <source>
        <dbReference type="ARBA" id="ARBA00023065"/>
    </source>
</evidence>
<evidence type="ECO:0000256" key="5">
    <source>
        <dbReference type="ARBA" id="ARBA00022692"/>
    </source>
</evidence>
<evidence type="ECO:0000313" key="14">
    <source>
        <dbReference type="Proteomes" id="UP000499080"/>
    </source>
</evidence>
<dbReference type="GO" id="GO:0015293">
    <property type="term" value="F:symporter activity"/>
    <property type="evidence" value="ECO:0007669"/>
    <property type="project" value="TreeGrafter"/>
</dbReference>
<evidence type="ECO:0000256" key="3">
    <source>
        <dbReference type="ARBA" id="ARBA00022448"/>
    </source>
</evidence>
<keyword evidence="9 12" id="KW-0472">Membrane</keyword>
<dbReference type="OrthoDB" id="6419073at2759"/>